<accession>A0ABW8KAA5</accession>
<sequence length="193" mass="20712">MKVALGWKTHSGWAVLIVIGEGPVLVDRQRITLVEEGADWEKHPYHAAAHGEADVLVKRAVDAVQRTTLQRMREVVEHCRASGHELIACAVLMPGPMPAWSTAEILAVHIRMHKAEGVLFPRVLCEAAEACGLPVVAIAEKSLEEDACLRLGISTARMTQQVGTLGRGAGAPWGKDQRNAAVAALVALGKEIP</sequence>
<proteinExistence type="predicted"/>
<protein>
    <submittedName>
        <fullName evidence="1">Uncharacterized protein</fullName>
    </submittedName>
</protein>
<dbReference type="RefSeq" id="WP_379984206.1">
    <property type="nucleotide sequence ID" value="NZ_JADIKD010000012.1"/>
</dbReference>
<comment type="caution">
    <text evidence="1">The sequence shown here is derived from an EMBL/GenBank/DDBJ whole genome shotgun (WGS) entry which is preliminary data.</text>
</comment>
<dbReference type="Proteomes" id="UP001620408">
    <property type="component" value="Unassembled WGS sequence"/>
</dbReference>
<evidence type="ECO:0000313" key="2">
    <source>
        <dbReference type="Proteomes" id="UP001620408"/>
    </source>
</evidence>
<reference evidence="1 2" key="1">
    <citation type="submission" date="2020-10" db="EMBL/GenBank/DDBJ databases">
        <title>Phylogeny of dyella-like bacteria.</title>
        <authorList>
            <person name="Fu J."/>
        </authorList>
    </citation>
    <scope>NUCLEOTIDE SEQUENCE [LARGE SCALE GENOMIC DNA]</scope>
    <source>
        <strain evidence="1 2">BB4</strain>
    </source>
</reference>
<keyword evidence="2" id="KW-1185">Reference proteome</keyword>
<dbReference type="EMBL" id="JADIKD010000012">
    <property type="protein sequence ID" value="MFK2919766.1"/>
    <property type="molecule type" value="Genomic_DNA"/>
</dbReference>
<evidence type="ECO:0000313" key="1">
    <source>
        <dbReference type="EMBL" id="MFK2919766.1"/>
    </source>
</evidence>
<gene>
    <name evidence="1" type="ORF">ISS97_21070</name>
</gene>
<name>A0ABW8KAA5_9GAMM</name>
<organism evidence="1 2">
    <name type="scientific">Dyella koreensis</name>
    <dbReference type="NCBI Taxonomy" id="311235"/>
    <lineage>
        <taxon>Bacteria</taxon>
        <taxon>Pseudomonadati</taxon>
        <taxon>Pseudomonadota</taxon>
        <taxon>Gammaproteobacteria</taxon>
        <taxon>Lysobacterales</taxon>
        <taxon>Rhodanobacteraceae</taxon>
        <taxon>Dyella</taxon>
    </lineage>
</organism>